<feature type="signal peptide" evidence="1">
    <location>
        <begin position="1"/>
        <end position="32"/>
    </location>
</feature>
<feature type="chain" id="PRO_5035912829" evidence="1">
    <location>
        <begin position="33"/>
        <end position="62"/>
    </location>
</feature>
<evidence type="ECO:0000256" key="1">
    <source>
        <dbReference type="SAM" id="SignalP"/>
    </source>
</evidence>
<gene>
    <name evidence="2" type="ORF">JG687_00013322</name>
</gene>
<keyword evidence="1" id="KW-0732">Signal</keyword>
<dbReference type="EMBL" id="JAENGZ010000968">
    <property type="protein sequence ID" value="KAG6951900.1"/>
    <property type="molecule type" value="Genomic_DNA"/>
</dbReference>
<organism evidence="2 3">
    <name type="scientific">Phytophthora cactorum</name>
    <dbReference type="NCBI Taxonomy" id="29920"/>
    <lineage>
        <taxon>Eukaryota</taxon>
        <taxon>Sar</taxon>
        <taxon>Stramenopiles</taxon>
        <taxon>Oomycota</taxon>
        <taxon>Peronosporomycetes</taxon>
        <taxon>Peronosporales</taxon>
        <taxon>Peronosporaceae</taxon>
        <taxon>Phytophthora</taxon>
    </lineage>
</organism>
<accession>A0A8T1U405</accession>
<comment type="caution">
    <text evidence="2">The sequence shown here is derived from an EMBL/GenBank/DDBJ whole genome shotgun (WGS) entry which is preliminary data.</text>
</comment>
<reference evidence="2" key="1">
    <citation type="submission" date="2021-01" db="EMBL/GenBank/DDBJ databases">
        <title>Phytophthora aleatoria, a newly-described species from Pinus radiata is distinct from Phytophthora cactorum isolates based on comparative genomics.</title>
        <authorList>
            <person name="Mcdougal R."/>
            <person name="Panda P."/>
            <person name="Williams N."/>
            <person name="Studholme D.J."/>
        </authorList>
    </citation>
    <scope>NUCLEOTIDE SEQUENCE</scope>
    <source>
        <strain evidence="2">NZFS 3830</strain>
    </source>
</reference>
<sequence length="62" mass="6595">MGPPTEIPSGPASWAPCSGLLWLRSSYLLTTAFFLHSGSCPPLTRALQTHLAVATVASRELK</sequence>
<dbReference type="AlphaFoldDB" id="A0A8T1U405"/>
<proteinExistence type="predicted"/>
<protein>
    <submittedName>
        <fullName evidence="2">Uncharacterized protein</fullName>
    </submittedName>
</protein>
<evidence type="ECO:0000313" key="3">
    <source>
        <dbReference type="Proteomes" id="UP000688947"/>
    </source>
</evidence>
<name>A0A8T1U405_9STRA</name>
<evidence type="ECO:0000313" key="2">
    <source>
        <dbReference type="EMBL" id="KAG6951900.1"/>
    </source>
</evidence>
<dbReference type="Proteomes" id="UP000688947">
    <property type="component" value="Unassembled WGS sequence"/>
</dbReference>